<evidence type="ECO:0000313" key="2">
    <source>
        <dbReference type="EMBL" id="CAD6225126.1"/>
    </source>
</evidence>
<comment type="caution">
    <text evidence="2">The sequence shown here is derived from an EMBL/GenBank/DDBJ whole genome shotgun (WGS) entry which is preliminary data.</text>
</comment>
<gene>
    <name evidence="2" type="ORF">NCGR_LOCUS17283</name>
</gene>
<dbReference type="AlphaFoldDB" id="A0A811NNY2"/>
<keyword evidence="3" id="KW-1185">Reference proteome</keyword>
<feature type="compositionally biased region" description="Polar residues" evidence="1">
    <location>
        <begin position="61"/>
        <end position="74"/>
    </location>
</feature>
<dbReference type="Proteomes" id="UP000604825">
    <property type="component" value="Unassembled WGS sequence"/>
</dbReference>
<sequence length="119" mass="11728">MERFAAMVVGHRAAAAPVPAPAPAAKGKGKVVEDAAYLSIQLEEIVIVKNDDVASLGAARSRSTLTSGASTSMGQRVAAAAAPPPSGISAAAAAAARGALSTTAGWIGGSDELRSRVFA</sequence>
<organism evidence="2 3">
    <name type="scientific">Miscanthus lutarioriparius</name>
    <dbReference type="NCBI Taxonomy" id="422564"/>
    <lineage>
        <taxon>Eukaryota</taxon>
        <taxon>Viridiplantae</taxon>
        <taxon>Streptophyta</taxon>
        <taxon>Embryophyta</taxon>
        <taxon>Tracheophyta</taxon>
        <taxon>Spermatophyta</taxon>
        <taxon>Magnoliopsida</taxon>
        <taxon>Liliopsida</taxon>
        <taxon>Poales</taxon>
        <taxon>Poaceae</taxon>
        <taxon>PACMAD clade</taxon>
        <taxon>Panicoideae</taxon>
        <taxon>Andropogonodae</taxon>
        <taxon>Andropogoneae</taxon>
        <taxon>Saccharinae</taxon>
        <taxon>Miscanthus</taxon>
    </lineage>
</organism>
<reference evidence="2" key="1">
    <citation type="submission" date="2020-10" db="EMBL/GenBank/DDBJ databases">
        <authorList>
            <person name="Han B."/>
            <person name="Lu T."/>
            <person name="Zhao Q."/>
            <person name="Huang X."/>
            <person name="Zhao Y."/>
        </authorList>
    </citation>
    <scope>NUCLEOTIDE SEQUENCE</scope>
</reference>
<protein>
    <submittedName>
        <fullName evidence="2">Uncharacterized protein</fullName>
    </submittedName>
</protein>
<name>A0A811NNY2_9POAL</name>
<feature type="region of interest" description="Disordered" evidence="1">
    <location>
        <begin position="59"/>
        <end position="78"/>
    </location>
</feature>
<dbReference type="EMBL" id="CAJGYO010000004">
    <property type="protein sequence ID" value="CAD6225126.1"/>
    <property type="molecule type" value="Genomic_DNA"/>
</dbReference>
<evidence type="ECO:0000256" key="1">
    <source>
        <dbReference type="SAM" id="MobiDB-lite"/>
    </source>
</evidence>
<accession>A0A811NNY2</accession>
<proteinExistence type="predicted"/>
<evidence type="ECO:0000313" key="3">
    <source>
        <dbReference type="Proteomes" id="UP000604825"/>
    </source>
</evidence>